<organism evidence="2 3">
    <name type="scientific">Henriciella marina</name>
    <dbReference type="NCBI Taxonomy" id="453851"/>
    <lineage>
        <taxon>Bacteria</taxon>
        <taxon>Pseudomonadati</taxon>
        <taxon>Pseudomonadota</taxon>
        <taxon>Alphaproteobacteria</taxon>
        <taxon>Hyphomonadales</taxon>
        <taxon>Hyphomonadaceae</taxon>
        <taxon>Henriciella</taxon>
    </lineage>
</organism>
<protein>
    <submittedName>
        <fullName evidence="2">DUF1214 domain-containing protein</fullName>
    </submittedName>
</protein>
<keyword evidence="3" id="KW-1185">Reference proteome</keyword>
<dbReference type="Pfam" id="PF06742">
    <property type="entry name" value="DUF1214"/>
    <property type="match status" value="1"/>
</dbReference>
<dbReference type="Proteomes" id="UP001083770">
    <property type="component" value="Unassembled WGS sequence"/>
</dbReference>
<gene>
    <name evidence="2" type="ORF">O4G74_03995</name>
</gene>
<sequence length="180" mass="19724">MAGLLLSGPRLGDGVKVNGWTSDWSIGADSANPYIRARVARFGLLALRKEKAVYFTAARDSDGNRLNDKCIYRVSGGEMPGEWWSITLYDGDSRLPMNDDGALSFDATKAADTGTPENWSFRVSPQQNGHPGEVWVSSRNADQFDLTLRLYLPDDALLARPETALKPPVIDELFCEEGAA</sequence>
<reference evidence="2" key="1">
    <citation type="submission" date="2022-12" db="EMBL/GenBank/DDBJ databases">
        <title>Bacterial isolates from different developmental stages of Nematostella vectensis.</title>
        <authorList>
            <person name="Fraune S."/>
        </authorList>
    </citation>
    <scope>NUCLEOTIDE SEQUENCE</scope>
    <source>
        <strain evidence="2">G21632-S1</strain>
    </source>
</reference>
<accession>A0ABT4LS84</accession>
<comment type="caution">
    <text evidence="2">The sequence shown here is derived from an EMBL/GenBank/DDBJ whole genome shotgun (WGS) entry which is preliminary data.</text>
</comment>
<dbReference type="EMBL" id="JAPWGW010000001">
    <property type="protein sequence ID" value="MCZ4297216.1"/>
    <property type="molecule type" value="Genomic_DNA"/>
</dbReference>
<dbReference type="InterPro" id="IPR037049">
    <property type="entry name" value="DUF1214_C_sf"/>
</dbReference>
<name>A0ABT4LS84_9PROT</name>
<dbReference type="Gene3D" id="2.60.120.600">
    <property type="entry name" value="Domain of unknown function DUF1214, C-terminal domain"/>
    <property type="match status" value="1"/>
</dbReference>
<proteinExistence type="predicted"/>
<evidence type="ECO:0000259" key="1">
    <source>
        <dbReference type="Pfam" id="PF06742"/>
    </source>
</evidence>
<dbReference type="SUPFAM" id="SSF160935">
    <property type="entry name" value="VPA0735-like"/>
    <property type="match status" value="1"/>
</dbReference>
<evidence type="ECO:0000313" key="3">
    <source>
        <dbReference type="Proteomes" id="UP001083770"/>
    </source>
</evidence>
<dbReference type="PANTHER" id="PTHR36509:SF2">
    <property type="entry name" value="BLL3101 PROTEIN"/>
    <property type="match status" value="1"/>
</dbReference>
<dbReference type="InterPro" id="IPR010621">
    <property type="entry name" value="DUF1214"/>
</dbReference>
<dbReference type="PANTHER" id="PTHR36509">
    <property type="entry name" value="BLL3101 PROTEIN"/>
    <property type="match status" value="1"/>
</dbReference>
<evidence type="ECO:0000313" key="2">
    <source>
        <dbReference type="EMBL" id="MCZ4297216.1"/>
    </source>
</evidence>
<feature type="domain" description="DUF1214" evidence="1">
    <location>
        <begin position="52"/>
        <end position="154"/>
    </location>
</feature>